<dbReference type="PANTHER" id="PTHR43592">
    <property type="entry name" value="CAAX AMINO TERMINAL PROTEASE"/>
    <property type="match status" value="1"/>
</dbReference>
<accession>A0A1Y3XUV0</accession>
<dbReference type="InterPro" id="IPR003675">
    <property type="entry name" value="Rce1/LyrA-like_dom"/>
</dbReference>
<feature type="transmembrane region" description="Helical" evidence="1">
    <location>
        <begin position="218"/>
        <end position="236"/>
    </location>
</feature>
<sequence>MSVRSTAGYRIRSFVLALVVFIMMIELPTLLSAAVLDFVETVSIQWGGYEAYAAAFTYLSSNPNVFSAVVYLLFGIVVFAWVLGMCRRGHRVEGAAPDAGAVGEPIADAAAPVHATQLGFASPTPEPPAQVSFRVRGVPRAVWFDTVLLALGMQFVTTLLMTLVLLLFPAAMEEYRSMIDASGVSEYGIAWFLATVVLPPIVEETGFRGLGLTYLKRAGVPFAVANVLQAVAFGIFHMNLTQGIYTCVLGLFMGYAAHASGSIVPVMLLHAVYNFMGTMGQELLYAVVPWMPYWFEVGLGVVLVIVAVLSLRDRGVHYPRS</sequence>
<dbReference type="GO" id="GO:0008237">
    <property type="term" value="F:metallopeptidase activity"/>
    <property type="evidence" value="ECO:0007669"/>
    <property type="project" value="UniProtKB-KW"/>
</dbReference>
<proteinExistence type="predicted"/>
<dbReference type="RefSeq" id="WP_094334990.1">
    <property type="nucleotide sequence ID" value="NZ_NFIE01000004.1"/>
</dbReference>
<keyword evidence="4" id="KW-1185">Reference proteome</keyword>
<reference evidence="4" key="1">
    <citation type="submission" date="2017-04" db="EMBL/GenBank/DDBJ databases">
        <title>Function of individual gut microbiota members based on whole genome sequencing of pure cultures obtained from chicken caecum.</title>
        <authorList>
            <person name="Medvecky M."/>
            <person name="Cejkova D."/>
            <person name="Polansky O."/>
            <person name="Karasova D."/>
            <person name="Kubasova T."/>
            <person name="Cizek A."/>
            <person name="Rychlik I."/>
        </authorList>
    </citation>
    <scope>NUCLEOTIDE SEQUENCE [LARGE SCALE GENOMIC DNA]</scope>
    <source>
        <strain evidence="4">An5</strain>
    </source>
</reference>
<dbReference type="GO" id="GO:0006508">
    <property type="term" value="P:proteolysis"/>
    <property type="evidence" value="ECO:0007669"/>
    <property type="project" value="UniProtKB-KW"/>
</dbReference>
<feature type="transmembrane region" description="Helical" evidence="1">
    <location>
        <begin position="142"/>
        <end position="168"/>
    </location>
</feature>
<keyword evidence="1" id="KW-0812">Transmembrane</keyword>
<feature type="transmembrane region" description="Helical" evidence="1">
    <location>
        <begin position="248"/>
        <end position="273"/>
    </location>
</feature>
<keyword evidence="3" id="KW-0482">Metalloprotease</keyword>
<dbReference type="OrthoDB" id="9782250at2"/>
<keyword evidence="1" id="KW-1133">Transmembrane helix</keyword>
<dbReference type="GO" id="GO:0080120">
    <property type="term" value="P:CAAX-box protein maturation"/>
    <property type="evidence" value="ECO:0007669"/>
    <property type="project" value="UniProtKB-ARBA"/>
</dbReference>
<dbReference type="Pfam" id="PF02517">
    <property type="entry name" value="Rce1-like"/>
    <property type="match status" value="1"/>
</dbReference>
<protein>
    <submittedName>
        <fullName evidence="3">CPBP family intramembrane metalloprotease domain-containing protein</fullName>
    </submittedName>
</protein>
<keyword evidence="1" id="KW-0472">Membrane</keyword>
<organism evidence="3 4">
    <name type="scientific">[Collinsella] massiliensis</name>
    <dbReference type="NCBI Taxonomy" id="1232426"/>
    <lineage>
        <taxon>Bacteria</taxon>
        <taxon>Bacillati</taxon>
        <taxon>Actinomycetota</taxon>
        <taxon>Coriobacteriia</taxon>
        <taxon>Coriobacteriales</taxon>
        <taxon>Coriobacteriaceae</taxon>
        <taxon>Enorma</taxon>
    </lineage>
</organism>
<feature type="transmembrane region" description="Helical" evidence="1">
    <location>
        <begin position="293"/>
        <end position="311"/>
    </location>
</feature>
<feature type="domain" description="CAAX prenyl protease 2/Lysostaphin resistance protein A-like" evidence="2">
    <location>
        <begin position="189"/>
        <end position="276"/>
    </location>
</feature>
<gene>
    <name evidence="3" type="ORF">B5G02_02110</name>
</gene>
<dbReference type="GO" id="GO:0004175">
    <property type="term" value="F:endopeptidase activity"/>
    <property type="evidence" value="ECO:0007669"/>
    <property type="project" value="UniProtKB-ARBA"/>
</dbReference>
<keyword evidence="3" id="KW-0378">Hydrolase</keyword>
<feature type="transmembrane region" description="Helical" evidence="1">
    <location>
        <begin position="65"/>
        <end position="83"/>
    </location>
</feature>
<evidence type="ECO:0000256" key="1">
    <source>
        <dbReference type="SAM" id="Phobius"/>
    </source>
</evidence>
<evidence type="ECO:0000313" key="3">
    <source>
        <dbReference type="EMBL" id="OUN89295.1"/>
    </source>
</evidence>
<name>A0A1Y3XUV0_9ACTN</name>
<dbReference type="AlphaFoldDB" id="A0A1Y3XUV0"/>
<comment type="caution">
    <text evidence="3">The sequence shown here is derived from an EMBL/GenBank/DDBJ whole genome shotgun (WGS) entry which is preliminary data.</text>
</comment>
<evidence type="ECO:0000313" key="4">
    <source>
        <dbReference type="Proteomes" id="UP000195781"/>
    </source>
</evidence>
<evidence type="ECO:0000259" key="2">
    <source>
        <dbReference type="Pfam" id="PF02517"/>
    </source>
</evidence>
<dbReference type="Proteomes" id="UP000195781">
    <property type="component" value="Unassembled WGS sequence"/>
</dbReference>
<keyword evidence="3" id="KW-0645">Protease</keyword>
<dbReference type="EMBL" id="NFIE01000004">
    <property type="protein sequence ID" value="OUN89295.1"/>
    <property type="molecule type" value="Genomic_DNA"/>
</dbReference>
<dbReference type="PANTHER" id="PTHR43592:SF15">
    <property type="entry name" value="CAAX AMINO TERMINAL PROTEASE FAMILY PROTEIN"/>
    <property type="match status" value="1"/>
</dbReference>